<dbReference type="GO" id="GO:0030527">
    <property type="term" value="F:structural constituent of chromatin"/>
    <property type="evidence" value="ECO:0007669"/>
    <property type="project" value="InterPro"/>
</dbReference>
<dbReference type="Gene3D" id="2.60.120.200">
    <property type="match status" value="1"/>
</dbReference>
<evidence type="ECO:0000256" key="11">
    <source>
        <dbReference type="ARBA" id="ARBA00023180"/>
    </source>
</evidence>
<dbReference type="SUPFAM" id="SSF49899">
    <property type="entry name" value="Concanavalin A-like lectins/glucanases"/>
    <property type="match status" value="1"/>
</dbReference>
<evidence type="ECO:0000313" key="15">
    <source>
        <dbReference type="EMBL" id="KAH0810487.1"/>
    </source>
</evidence>
<proteinExistence type="inferred from homology"/>
<dbReference type="GO" id="GO:0005793">
    <property type="term" value="C:endoplasmic reticulum-Golgi intermediate compartment"/>
    <property type="evidence" value="ECO:0007669"/>
    <property type="project" value="TreeGrafter"/>
</dbReference>
<dbReference type="Pfam" id="PF00125">
    <property type="entry name" value="Histone"/>
    <property type="match status" value="1"/>
</dbReference>
<dbReference type="InterPro" id="IPR009072">
    <property type="entry name" value="Histone-fold"/>
</dbReference>
<dbReference type="GO" id="GO:0005789">
    <property type="term" value="C:endoplasmic reticulum membrane"/>
    <property type="evidence" value="ECO:0007669"/>
    <property type="project" value="TreeGrafter"/>
</dbReference>
<dbReference type="SUPFAM" id="SSF47113">
    <property type="entry name" value="Histone-fold"/>
    <property type="match status" value="1"/>
</dbReference>
<dbReference type="GO" id="GO:0046872">
    <property type="term" value="F:metal ion binding"/>
    <property type="evidence" value="ECO:0007669"/>
    <property type="project" value="UniProtKB-KW"/>
</dbReference>
<dbReference type="Pfam" id="PF03388">
    <property type="entry name" value="Lectin_leg-like"/>
    <property type="match status" value="1"/>
</dbReference>
<evidence type="ECO:0000259" key="14">
    <source>
        <dbReference type="PROSITE" id="PS51328"/>
    </source>
</evidence>
<keyword evidence="6" id="KW-0430">Lectin</keyword>
<comment type="caution">
    <text evidence="15">The sequence shown here is derived from an EMBL/GenBank/DDBJ whole genome shotgun (WGS) entry which is preliminary data.</text>
</comment>
<comment type="similarity">
    <text evidence="2">Belongs to the histone H3 family.</text>
</comment>
<dbReference type="InterPro" id="IPR013320">
    <property type="entry name" value="ConA-like_dom_sf"/>
</dbReference>
<dbReference type="InterPro" id="IPR051136">
    <property type="entry name" value="Intracellular_Lectin-GPT"/>
</dbReference>
<dbReference type="PROSITE" id="PS51328">
    <property type="entry name" value="L_LECTIN_LIKE"/>
    <property type="match status" value="1"/>
</dbReference>
<evidence type="ECO:0000256" key="4">
    <source>
        <dbReference type="ARBA" id="ARBA00022723"/>
    </source>
</evidence>
<dbReference type="GO" id="GO:0006888">
    <property type="term" value="P:endoplasmic reticulum to Golgi vesicle-mediated transport"/>
    <property type="evidence" value="ECO:0007669"/>
    <property type="project" value="TreeGrafter"/>
</dbReference>
<evidence type="ECO:0000256" key="9">
    <source>
        <dbReference type="ARBA" id="ARBA00023136"/>
    </source>
</evidence>
<dbReference type="GO" id="GO:0000786">
    <property type="term" value="C:nucleosome"/>
    <property type="evidence" value="ECO:0007669"/>
    <property type="project" value="InterPro"/>
</dbReference>
<dbReference type="InterPro" id="IPR005052">
    <property type="entry name" value="Lectin_leg"/>
</dbReference>
<keyword evidence="8" id="KW-0333">Golgi apparatus</keyword>
<dbReference type="InterPro" id="IPR000164">
    <property type="entry name" value="Histone_H3/CENP-A"/>
</dbReference>
<gene>
    <name evidence="15" type="ORF">GEV33_012309</name>
</gene>
<dbReference type="Proteomes" id="UP000719412">
    <property type="component" value="Unassembled WGS sequence"/>
</dbReference>
<dbReference type="CDD" id="cd22911">
    <property type="entry name" value="HFD_H3"/>
    <property type="match status" value="1"/>
</dbReference>
<keyword evidence="16" id="KW-1185">Reference proteome</keyword>
<dbReference type="AlphaFoldDB" id="A0A8J6L891"/>
<evidence type="ECO:0000256" key="7">
    <source>
        <dbReference type="ARBA" id="ARBA00022989"/>
    </source>
</evidence>
<keyword evidence="9 13" id="KW-0472">Membrane</keyword>
<dbReference type="GO" id="GO:0003677">
    <property type="term" value="F:DNA binding"/>
    <property type="evidence" value="ECO:0007669"/>
    <property type="project" value="InterPro"/>
</dbReference>
<dbReference type="GO" id="GO:0046982">
    <property type="term" value="F:protein heterodimerization activity"/>
    <property type="evidence" value="ECO:0007669"/>
    <property type="project" value="InterPro"/>
</dbReference>
<keyword evidence="3 13" id="KW-0812">Transmembrane</keyword>
<dbReference type="SMART" id="SM00428">
    <property type="entry name" value="H3"/>
    <property type="match status" value="1"/>
</dbReference>
<feature type="transmembrane region" description="Helical" evidence="13">
    <location>
        <begin position="385"/>
        <end position="407"/>
    </location>
</feature>
<dbReference type="GO" id="GO:0000139">
    <property type="term" value="C:Golgi membrane"/>
    <property type="evidence" value="ECO:0007669"/>
    <property type="project" value="UniProtKB-SubCell"/>
</dbReference>
<comment type="subcellular location">
    <subcellularLocation>
        <location evidence="12">Endomembrane system</location>
        <topology evidence="12">Single-pass type I membrane protein</topology>
    </subcellularLocation>
    <subcellularLocation>
        <location evidence="1">Golgi apparatus membrane</location>
        <topology evidence="1">Single-pass membrane protein</topology>
    </subcellularLocation>
</comment>
<keyword evidence="5" id="KW-0732">Signal</keyword>
<feature type="domain" description="L-type lectin-like" evidence="14">
    <location>
        <begin position="119"/>
        <end position="343"/>
    </location>
</feature>
<protein>
    <recommendedName>
        <fullName evidence="14">L-type lectin-like domain-containing protein</fullName>
    </recommendedName>
</protein>
<dbReference type="GO" id="GO:0005537">
    <property type="term" value="F:D-mannose binding"/>
    <property type="evidence" value="ECO:0007669"/>
    <property type="project" value="TreeGrafter"/>
</dbReference>
<organism evidence="15 16">
    <name type="scientific">Tenebrio molitor</name>
    <name type="common">Yellow mealworm beetle</name>
    <dbReference type="NCBI Taxonomy" id="7067"/>
    <lineage>
        <taxon>Eukaryota</taxon>
        <taxon>Metazoa</taxon>
        <taxon>Ecdysozoa</taxon>
        <taxon>Arthropoda</taxon>
        <taxon>Hexapoda</taxon>
        <taxon>Insecta</taxon>
        <taxon>Pterygota</taxon>
        <taxon>Neoptera</taxon>
        <taxon>Endopterygota</taxon>
        <taxon>Coleoptera</taxon>
        <taxon>Polyphaga</taxon>
        <taxon>Cucujiformia</taxon>
        <taxon>Tenebrionidae</taxon>
        <taxon>Tenebrio</taxon>
    </lineage>
</organism>
<dbReference type="PANTHER" id="PTHR12223:SF45">
    <property type="entry name" value="RE50040P"/>
    <property type="match status" value="1"/>
</dbReference>
<dbReference type="InterPro" id="IPR007125">
    <property type="entry name" value="H2A/H2B/H3"/>
</dbReference>
<evidence type="ECO:0000256" key="6">
    <source>
        <dbReference type="ARBA" id="ARBA00022734"/>
    </source>
</evidence>
<dbReference type="FunFam" id="2.60.120.200:FF:000017">
    <property type="entry name" value="Vesicular integral-membrane protein VIP36"/>
    <property type="match status" value="1"/>
</dbReference>
<reference evidence="15" key="1">
    <citation type="journal article" date="2020" name="J Insects Food Feed">
        <title>The yellow mealworm (Tenebrio molitor) genome: a resource for the emerging insects as food and feed industry.</title>
        <authorList>
            <person name="Eriksson T."/>
            <person name="Andere A."/>
            <person name="Kelstrup H."/>
            <person name="Emery V."/>
            <person name="Picard C."/>
        </authorList>
    </citation>
    <scope>NUCLEOTIDE SEQUENCE</scope>
    <source>
        <strain evidence="15">Stoneville</strain>
        <tissue evidence="15">Whole head</tissue>
    </source>
</reference>
<evidence type="ECO:0000256" key="12">
    <source>
        <dbReference type="ARBA" id="ARBA00046288"/>
    </source>
</evidence>
<dbReference type="GO" id="GO:0030134">
    <property type="term" value="C:COPII-coated ER to Golgi transport vesicle"/>
    <property type="evidence" value="ECO:0007669"/>
    <property type="project" value="TreeGrafter"/>
</dbReference>
<keyword evidence="11" id="KW-0325">Glycoprotein</keyword>
<dbReference type="EMBL" id="JABDTM020027461">
    <property type="protein sequence ID" value="KAH0810487.1"/>
    <property type="molecule type" value="Genomic_DNA"/>
</dbReference>
<name>A0A8J6L891_TENMO</name>
<accession>A0A8J6L891</accession>
<evidence type="ECO:0000256" key="1">
    <source>
        <dbReference type="ARBA" id="ARBA00004194"/>
    </source>
</evidence>
<evidence type="ECO:0000256" key="8">
    <source>
        <dbReference type="ARBA" id="ARBA00023034"/>
    </source>
</evidence>
<evidence type="ECO:0000256" key="10">
    <source>
        <dbReference type="ARBA" id="ARBA00023157"/>
    </source>
</evidence>
<evidence type="ECO:0000256" key="2">
    <source>
        <dbReference type="ARBA" id="ARBA00010343"/>
    </source>
</evidence>
<keyword evidence="10" id="KW-1015">Disulfide bond</keyword>
<evidence type="ECO:0000256" key="13">
    <source>
        <dbReference type="SAM" id="Phobius"/>
    </source>
</evidence>
<dbReference type="PANTHER" id="PTHR12223">
    <property type="entry name" value="VESICULAR MANNOSE-BINDING LECTIN"/>
    <property type="match status" value="1"/>
</dbReference>
<keyword evidence="4" id="KW-0479">Metal-binding</keyword>
<sequence length="419" mass="47541">MGRVKNNPKKNENHKTTVCTISGKMFRPHRNVIKTIKRLQRSLEHCIPKTSFYRVIREILQNQRTHTTDLRIQSSAIQALQEAAEIYLVGLFEDSTLCAAHARRITVRPDDFKLVLTIRGPGDVRIPPDPILPGSGIEIPFWQFSGSTIVTPNYIRLTSDLQSKVGAIWNSVPVNVRNWELQVHFKVHGKGKDLFGDGFVIWYAKDRMREGPVFGNNDFFQGLAIILDTYSNHNGPHNHQHPYISAMVNNGTLHYDHDRDGTHTQLAGCEAKFRNLDYDTHIAVRYEKDILTVSTDIENKAAWKECFQVKGVKLPTGYYLGASATTGDLSDNHDIMSVRLFELDMPDDPQGDEDRSNILPSATFFEPPRDHVEDPKPSSLSGVKVFLLMLIGSIAVVACVVLGIMFYQKHQEKKNKRFY</sequence>
<dbReference type="Gene3D" id="1.10.20.10">
    <property type="entry name" value="Histone, subunit A"/>
    <property type="match status" value="1"/>
</dbReference>
<evidence type="ECO:0000256" key="5">
    <source>
        <dbReference type="ARBA" id="ARBA00022729"/>
    </source>
</evidence>
<keyword evidence="7 13" id="KW-1133">Transmembrane helix</keyword>
<reference evidence="15" key="2">
    <citation type="submission" date="2021-08" db="EMBL/GenBank/DDBJ databases">
        <authorList>
            <person name="Eriksson T."/>
        </authorList>
    </citation>
    <scope>NUCLEOTIDE SEQUENCE</scope>
    <source>
        <strain evidence="15">Stoneville</strain>
        <tissue evidence="15">Whole head</tissue>
    </source>
</reference>
<evidence type="ECO:0000313" key="16">
    <source>
        <dbReference type="Proteomes" id="UP000719412"/>
    </source>
</evidence>
<evidence type="ECO:0000256" key="3">
    <source>
        <dbReference type="ARBA" id="ARBA00022692"/>
    </source>
</evidence>